<dbReference type="InterPro" id="IPR029063">
    <property type="entry name" value="SAM-dependent_MTases_sf"/>
</dbReference>
<dbReference type="GO" id="GO:0008175">
    <property type="term" value="F:tRNA methyltransferase activity"/>
    <property type="evidence" value="ECO:0007669"/>
    <property type="project" value="TreeGrafter"/>
</dbReference>
<protein>
    <submittedName>
        <fullName evidence="6">tRNA-2'-O-ribose methyltransferase</fullName>
    </submittedName>
</protein>
<keyword evidence="3" id="KW-0949">S-adenosyl-L-methionine</keyword>
<feature type="region of interest" description="Disordered" evidence="4">
    <location>
        <begin position="66"/>
        <end position="85"/>
    </location>
</feature>
<evidence type="ECO:0000313" key="6">
    <source>
        <dbReference type="EMBL" id="UKK00624.1"/>
    </source>
</evidence>
<evidence type="ECO:0000256" key="4">
    <source>
        <dbReference type="SAM" id="MobiDB-lite"/>
    </source>
</evidence>
<dbReference type="SUPFAM" id="SSF53335">
    <property type="entry name" value="S-adenosyl-L-methionine-dependent methyltransferases"/>
    <property type="match status" value="1"/>
</dbReference>
<organism evidence="6 7">
    <name type="scientific">Theileria orientalis</name>
    <dbReference type="NCBI Taxonomy" id="68886"/>
    <lineage>
        <taxon>Eukaryota</taxon>
        <taxon>Sar</taxon>
        <taxon>Alveolata</taxon>
        <taxon>Apicomplexa</taxon>
        <taxon>Aconoidasida</taxon>
        <taxon>Piroplasmida</taxon>
        <taxon>Theileriidae</taxon>
        <taxon>Theileria</taxon>
    </lineage>
</organism>
<dbReference type="AlphaFoldDB" id="A0A976MAF8"/>
<name>A0A976MAF8_THEOR</name>
<dbReference type="PANTHER" id="PTHR10920:SF12">
    <property type="entry name" value="TRNA (CYTIDINE(32)_GUANOSINE(34)-2'-O)-METHYLTRANSFERASE-RELATED"/>
    <property type="match status" value="1"/>
</dbReference>
<dbReference type="EMBL" id="CP056069">
    <property type="protein sequence ID" value="UKK00624.1"/>
    <property type="molecule type" value="Genomic_DNA"/>
</dbReference>
<evidence type="ECO:0000256" key="3">
    <source>
        <dbReference type="ARBA" id="ARBA00022691"/>
    </source>
</evidence>
<dbReference type="GO" id="GO:0005737">
    <property type="term" value="C:cytoplasm"/>
    <property type="evidence" value="ECO:0007669"/>
    <property type="project" value="TreeGrafter"/>
</dbReference>
<dbReference type="HAMAP" id="MF_01547">
    <property type="entry name" value="RNA_methyltr_E"/>
    <property type="match status" value="1"/>
</dbReference>
<accession>A0A976MAF8</accession>
<keyword evidence="2" id="KW-0808">Transferase</keyword>
<feature type="domain" description="Ribosomal RNA methyltransferase FtsJ" evidence="5">
    <location>
        <begin position="118"/>
        <end position="345"/>
    </location>
</feature>
<dbReference type="InterPro" id="IPR050082">
    <property type="entry name" value="RNA_methyltr_RlmE"/>
</dbReference>
<evidence type="ECO:0000313" key="7">
    <source>
        <dbReference type="Proteomes" id="UP000244811"/>
    </source>
</evidence>
<evidence type="ECO:0000256" key="2">
    <source>
        <dbReference type="ARBA" id="ARBA00022679"/>
    </source>
</evidence>
<gene>
    <name evidence="6" type="ORF">MACK_000698</name>
</gene>
<dbReference type="InterPro" id="IPR002877">
    <property type="entry name" value="RNA_MeTrfase_FtsJ_dom"/>
</dbReference>
<proteinExistence type="inferred from homology"/>
<dbReference type="GO" id="GO:0002181">
    <property type="term" value="P:cytoplasmic translation"/>
    <property type="evidence" value="ECO:0007669"/>
    <property type="project" value="TreeGrafter"/>
</dbReference>
<dbReference type="Gene3D" id="3.40.50.150">
    <property type="entry name" value="Vaccinia Virus protein VP39"/>
    <property type="match status" value="1"/>
</dbReference>
<dbReference type="Pfam" id="PF01728">
    <property type="entry name" value="FtsJ"/>
    <property type="match status" value="1"/>
</dbReference>
<reference evidence="6" key="1">
    <citation type="submission" date="2022-07" db="EMBL/GenBank/DDBJ databases">
        <title>Evaluation of T. orientalis genome assembly methods using nanopore sequencing and analysis of variation between genomes.</title>
        <authorList>
            <person name="Yam J."/>
            <person name="Micallef M.L."/>
            <person name="Liu M."/>
            <person name="Djordjevic S.P."/>
            <person name="Bogema D.R."/>
            <person name="Jenkins C."/>
        </authorList>
    </citation>
    <scope>NUCLEOTIDE SEQUENCE</scope>
    <source>
        <strain evidence="6">Goon Nure</strain>
    </source>
</reference>
<dbReference type="Proteomes" id="UP000244811">
    <property type="component" value="Chromosome 1"/>
</dbReference>
<dbReference type="GO" id="GO:0030488">
    <property type="term" value="P:tRNA methylation"/>
    <property type="evidence" value="ECO:0007669"/>
    <property type="project" value="TreeGrafter"/>
</dbReference>
<dbReference type="PANTHER" id="PTHR10920">
    <property type="entry name" value="RIBOSOMAL RNA METHYLTRANSFERASE"/>
    <property type="match status" value="1"/>
</dbReference>
<keyword evidence="1 6" id="KW-0489">Methyltransferase</keyword>
<feature type="compositionally biased region" description="Low complexity" evidence="4">
    <location>
        <begin position="66"/>
        <end position="75"/>
    </location>
</feature>
<evidence type="ECO:0000259" key="5">
    <source>
        <dbReference type="Pfam" id="PF01728"/>
    </source>
</evidence>
<dbReference type="InterPro" id="IPR015507">
    <property type="entry name" value="rRNA-MeTfrase_E"/>
</dbReference>
<evidence type="ECO:0000256" key="1">
    <source>
        <dbReference type="ARBA" id="ARBA00022603"/>
    </source>
</evidence>
<sequence length="373" mass="41543">MAHTTKENRDIYYRKAKEQGYRARSAYKLLQIFESFHIIYPILDEKAALSIILNSFCTDCEQESINSGLNASSSSKYEDSTDSSGNIAKDTCKGANVESHGAQELRLTDYDKVRRNCFNLGRVKNVVDLCSAPGSWTQLLRNLVYHDYNTLKSACEKLENETDGKCNGSKVTSEALDELKTRKLCKNLLEYVNVRPAIVAIDLQQMAPLDGVHFLRGDITDPKVLNQVQNLFIENVTRNVSDVFEGNIPEELKRNAQLITCDGAPDVSGLHETDSFLQSSLIKSALSVCYSLLDTDGTFVCKTFFGSKDAPMFREVSSFFDYCTIFKPPSSRPNSFEHFIVAMGFKPLGHMTITLSANKATAPTTPELTTLNG</sequence>